<name>A0A0P0G778_9BACE</name>
<dbReference type="Proteomes" id="UP000061809">
    <property type="component" value="Chromosome"/>
</dbReference>
<protein>
    <submittedName>
        <fullName evidence="1">Uncharacterized protein</fullName>
    </submittedName>
</protein>
<accession>A0A0P0G778</accession>
<proteinExistence type="predicted"/>
<sequence length="40" mass="4846">MGERITISFYPAEKPKRKKGFFARLLECIKRWIKRLLSFS</sequence>
<dbReference type="EMBL" id="CP012801">
    <property type="protein sequence ID" value="ALJ59906.1"/>
    <property type="molecule type" value="Genomic_DNA"/>
</dbReference>
<dbReference type="AlphaFoldDB" id="A0A0P0G778"/>
<reference evidence="1 2" key="1">
    <citation type="journal article" date="2015" name="Science">
        <title>Genetic determinants of in vivo fitness and diet responsiveness in multiple human gut Bacteroides.</title>
        <authorList>
            <person name="Wu M."/>
            <person name="McNulty N.P."/>
            <person name="Rodionov D.A."/>
            <person name="Khoroshkin M.S."/>
            <person name="Griffin N.W."/>
            <person name="Cheng J."/>
            <person name="Latreille P."/>
            <person name="Kerstetter R.A."/>
            <person name="Terrapon N."/>
            <person name="Henrissat B."/>
            <person name="Osterman A.L."/>
            <person name="Gordon J.I."/>
        </authorList>
    </citation>
    <scope>NUCLEOTIDE SEQUENCE [LARGE SCALE GENOMIC DNA]</scope>
    <source>
        <strain evidence="1 2">WH2</strain>
    </source>
</reference>
<gene>
    <name evidence="1" type="ORF">BcellWH2_02667</name>
</gene>
<evidence type="ECO:0000313" key="2">
    <source>
        <dbReference type="Proteomes" id="UP000061809"/>
    </source>
</evidence>
<dbReference type="PATRIC" id="fig|246787.4.peg.2745"/>
<organism evidence="1 2">
    <name type="scientific">Bacteroides cellulosilyticus</name>
    <dbReference type="NCBI Taxonomy" id="246787"/>
    <lineage>
        <taxon>Bacteria</taxon>
        <taxon>Pseudomonadati</taxon>
        <taxon>Bacteroidota</taxon>
        <taxon>Bacteroidia</taxon>
        <taxon>Bacteroidales</taxon>
        <taxon>Bacteroidaceae</taxon>
        <taxon>Bacteroides</taxon>
    </lineage>
</organism>
<dbReference type="KEGG" id="bcel:BcellWH2_02667"/>
<evidence type="ECO:0000313" key="1">
    <source>
        <dbReference type="EMBL" id="ALJ59906.1"/>
    </source>
</evidence>